<organism evidence="1 2">
    <name type="scientific">Aminomonas paucivorans DSM 12260</name>
    <dbReference type="NCBI Taxonomy" id="584708"/>
    <lineage>
        <taxon>Bacteria</taxon>
        <taxon>Thermotogati</taxon>
        <taxon>Synergistota</taxon>
        <taxon>Synergistia</taxon>
        <taxon>Synergistales</taxon>
        <taxon>Synergistaceae</taxon>
        <taxon>Aminomonas</taxon>
    </lineage>
</organism>
<dbReference type="Proteomes" id="UP000005096">
    <property type="component" value="Chromosome"/>
</dbReference>
<dbReference type="EMBL" id="CM001022">
    <property type="protein sequence ID" value="EFQ22846.1"/>
    <property type="molecule type" value="Genomic_DNA"/>
</dbReference>
<dbReference type="HOGENOM" id="CLU_2581955_0_0_0"/>
<evidence type="ECO:0000313" key="2">
    <source>
        <dbReference type="Proteomes" id="UP000005096"/>
    </source>
</evidence>
<sequence>MRGGSDQPVEVVLGPGLQGEGERLLRVSLPGPLPLREFLLFLGLDPRNVGPVLREGRTASLEVTVLPGERLVLLPPLDGG</sequence>
<dbReference type="STRING" id="584708.Apau_0412"/>
<name>E3CZ73_9BACT</name>
<accession>E3CZ73</accession>
<keyword evidence="2" id="KW-1185">Reference proteome</keyword>
<evidence type="ECO:0000313" key="1">
    <source>
        <dbReference type="EMBL" id="EFQ22846.1"/>
    </source>
</evidence>
<gene>
    <name evidence="1" type="ORF">Apau_0412</name>
</gene>
<reference evidence="1 2" key="1">
    <citation type="journal article" date="2010" name="Stand. Genomic Sci.">
        <title>Non-contiguous finished genome sequence of Aminomonas paucivorans type strain (GLU-3).</title>
        <authorList>
            <person name="Pitluck S."/>
            <person name="Yasawong M."/>
            <person name="Held B."/>
            <person name="Lapidus A."/>
            <person name="Nolan M."/>
            <person name="Copeland A."/>
            <person name="Lucas S."/>
            <person name="Del Rio T.G."/>
            <person name="Tice H."/>
            <person name="Cheng J.F."/>
            <person name="Chertkov O."/>
            <person name="Goodwin L."/>
            <person name="Tapia R."/>
            <person name="Han C."/>
            <person name="Liolios K."/>
            <person name="Ivanova N."/>
            <person name="Mavromatis K."/>
            <person name="Ovchinnikova G."/>
            <person name="Pati A."/>
            <person name="Chen A."/>
            <person name="Palaniappan K."/>
            <person name="Land M."/>
            <person name="Hauser L."/>
            <person name="Chang Y.J."/>
            <person name="Jeffries C.D."/>
            <person name="Pukall R."/>
            <person name="Spring S."/>
            <person name="Rohde M."/>
            <person name="Sikorski J."/>
            <person name="Goker M."/>
            <person name="Woyke T."/>
            <person name="Bristow J."/>
            <person name="Eisen J.A."/>
            <person name="Markowitz V."/>
            <person name="Hugenholtz P."/>
            <person name="Kyrpides N.C."/>
            <person name="Klenk H.P."/>
        </authorList>
    </citation>
    <scope>NUCLEOTIDE SEQUENCE [LARGE SCALE GENOMIC DNA]</scope>
    <source>
        <strain evidence="1 2">DSM 12260</strain>
    </source>
</reference>
<dbReference type="AlphaFoldDB" id="E3CZ73"/>
<proteinExistence type="predicted"/>
<protein>
    <submittedName>
        <fullName evidence="1">ThiamineS protein</fullName>
    </submittedName>
</protein>
<dbReference type="PaxDb" id="584708-Apau_0412"/>